<dbReference type="Pfam" id="PF00528">
    <property type="entry name" value="BPD_transp_1"/>
    <property type="match status" value="1"/>
</dbReference>
<name>B3TC47_9ZZZZ</name>
<feature type="transmembrane region" description="Helical" evidence="7">
    <location>
        <begin position="261"/>
        <end position="288"/>
    </location>
</feature>
<dbReference type="SUPFAM" id="SSF161098">
    <property type="entry name" value="MetI-like"/>
    <property type="match status" value="1"/>
</dbReference>
<dbReference type="PROSITE" id="PS50928">
    <property type="entry name" value="ABC_TM1"/>
    <property type="match status" value="1"/>
</dbReference>
<keyword evidence="4 7" id="KW-0812">Transmembrane</keyword>
<feature type="transmembrane region" description="Helical" evidence="7">
    <location>
        <begin position="140"/>
        <end position="161"/>
    </location>
</feature>
<evidence type="ECO:0000259" key="8">
    <source>
        <dbReference type="PROSITE" id="PS50928"/>
    </source>
</evidence>
<sequence length="340" mass="38754">MPLSSSFRNYVFNRIIQLPIIIFALLIVTFTLSRIIPADVLWVWAGPFATKESKDAIIEYYHLAEPIYVQFWYYFQDLLRFDLGNSPITHRPITLELAIRFPRTIQLTFFALFLSVVGGLSFGIISAIYRNKLPDHFTRLFALAGLSMPLFWFGLLLQLFLHFKYPIFPAIGVLSGEAAPIVTRFDLIDSLLAGRLDIFWDAFMHLILPSFCLSYPYMAIITRITRSEMLEVLGQDYIRAARSKGLSDRIIMFRHALRNGIIPSLTLIGMTFGFLLGGSVLIETVFVYPGMGHYVVTQAIKQLDYPAIMGVTLVAGLVFILVNLAVDLLYGYIDPRIRFR</sequence>
<dbReference type="PANTHER" id="PTHR43163">
    <property type="entry name" value="DIPEPTIDE TRANSPORT SYSTEM PERMEASE PROTEIN DPPB-RELATED"/>
    <property type="match status" value="1"/>
</dbReference>
<protein>
    <submittedName>
        <fullName evidence="9">Putative binding-protein-dependent transport system inner membrane component</fullName>
    </submittedName>
</protein>
<dbReference type="GO" id="GO:0005886">
    <property type="term" value="C:plasma membrane"/>
    <property type="evidence" value="ECO:0007669"/>
    <property type="project" value="UniProtKB-SubCell"/>
</dbReference>
<feature type="transmembrane region" description="Helical" evidence="7">
    <location>
        <begin position="198"/>
        <end position="220"/>
    </location>
</feature>
<accession>B3TC47</accession>
<evidence type="ECO:0000256" key="4">
    <source>
        <dbReference type="ARBA" id="ARBA00022692"/>
    </source>
</evidence>
<evidence type="ECO:0000256" key="5">
    <source>
        <dbReference type="ARBA" id="ARBA00022989"/>
    </source>
</evidence>
<keyword evidence="3" id="KW-1003">Cell membrane</keyword>
<keyword evidence="6 7" id="KW-0472">Membrane</keyword>
<dbReference type="Pfam" id="PF19300">
    <property type="entry name" value="BPD_transp_1_N"/>
    <property type="match status" value="1"/>
</dbReference>
<evidence type="ECO:0000256" key="1">
    <source>
        <dbReference type="ARBA" id="ARBA00004651"/>
    </source>
</evidence>
<evidence type="ECO:0000256" key="6">
    <source>
        <dbReference type="ARBA" id="ARBA00023136"/>
    </source>
</evidence>
<dbReference type="AlphaFoldDB" id="B3TC47"/>
<evidence type="ECO:0000256" key="7">
    <source>
        <dbReference type="SAM" id="Phobius"/>
    </source>
</evidence>
<gene>
    <name evidence="9" type="ORF">ALOHA_HF4000APKG10H11ctg1g16</name>
</gene>
<evidence type="ECO:0000256" key="3">
    <source>
        <dbReference type="ARBA" id="ARBA00022475"/>
    </source>
</evidence>
<feature type="transmembrane region" description="Helical" evidence="7">
    <location>
        <begin position="105"/>
        <end position="128"/>
    </location>
</feature>
<keyword evidence="2" id="KW-0813">Transport</keyword>
<dbReference type="PANTHER" id="PTHR43163:SF6">
    <property type="entry name" value="DIPEPTIDE TRANSPORT SYSTEM PERMEASE PROTEIN DPPB-RELATED"/>
    <property type="match status" value="1"/>
</dbReference>
<dbReference type="InterPro" id="IPR045621">
    <property type="entry name" value="BPD_transp_1_N"/>
</dbReference>
<reference evidence="9" key="1">
    <citation type="journal article" date="2008" name="ISME J.">
        <title>Genomic patterns of recombination, clonal divergence and environment in marine microbial populations.</title>
        <authorList>
            <person name="Konstantinidis K.T."/>
            <person name="Delong E.F."/>
        </authorList>
    </citation>
    <scope>NUCLEOTIDE SEQUENCE</scope>
</reference>
<dbReference type="CDD" id="cd06261">
    <property type="entry name" value="TM_PBP2"/>
    <property type="match status" value="1"/>
</dbReference>
<feature type="transmembrane region" description="Helical" evidence="7">
    <location>
        <begin position="20"/>
        <end position="45"/>
    </location>
</feature>
<dbReference type="GO" id="GO:0055085">
    <property type="term" value="P:transmembrane transport"/>
    <property type="evidence" value="ECO:0007669"/>
    <property type="project" value="InterPro"/>
</dbReference>
<evidence type="ECO:0000256" key="2">
    <source>
        <dbReference type="ARBA" id="ARBA00022448"/>
    </source>
</evidence>
<evidence type="ECO:0000313" key="9">
    <source>
        <dbReference type="EMBL" id="ABZ10156.1"/>
    </source>
</evidence>
<feature type="transmembrane region" description="Helical" evidence="7">
    <location>
        <begin position="308"/>
        <end position="333"/>
    </location>
</feature>
<comment type="subcellular location">
    <subcellularLocation>
        <location evidence="1">Cell membrane</location>
        <topology evidence="1">Multi-pass membrane protein</topology>
    </subcellularLocation>
</comment>
<dbReference type="EMBL" id="EU016667">
    <property type="protein sequence ID" value="ABZ10156.1"/>
    <property type="molecule type" value="Genomic_DNA"/>
</dbReference>
<dbReference type="InterPro" id="IPR035906">
    <property type="entry name" value="MetI-like_sf"/>
</dbReference>
<dbReference type="Gene3D" id="1.10.3720.10">
    <property type="entry name" value="MetI-like"/>
    <property type="match status" value="1"/>
</dbReference>
<feature type="domain" description="ABC transmembrane type-1" evidence="8">
    <location>
        <begin position="101"/>
        <end position="330"/>
    </location>
</feature>
<organism evidence="9">
    <name type="scientific">uncultured marine microorganism HF4000_APKG10H11</name>
    <dbReference type="NCBI Taxonomy" id="455559"/>
    <lineage>
        <taxon>unclassified sequences</taxon>
        <taxon>environmental samples</taxon>
    </lineage>
</organism>
<dbReference type="InterPro" id="IPR000515">
    <property type="entry name" value="MetI-like"/>
</dbReference>
<keyword evidence="5 7" id="KW-1133">Transmembrane helix</keyword>
<proteinExistence type="predicted"/>